<feature type="region of interest" description="Disordered" evidence="1">
    <location>
        <begin position="1"/>
        <end position="22"/>
    </location>
</feature>
<feature type="compositionally biased region" description="Basic and acidic residues" evidence="1">
    <location>
        <begin position="11"/>
        <end position="22"/>
    </location>
</feature>
<gene>
    <name evidence="2" type="ORF">BB934_21235</name>
</gene>
<feature type="compositionally biased region" description="Basic residues" evidence="1">
    <location>
        <begin position="78"/>
        <end position="88"/>
    </location>
</feature>
<proteinExistence type="predicted"/>
<organism evidence="2">
    <name type="scientific">Microvirga ossetica</name>
    <dbReference type="NCBI Taxonomy" id="1882682"/>
    <lineage>
        <taxon>Bacteria</taxon>
        <taxon>Pseudomonadati</taxon>
        <taxon>Pseudomonadota</taxon>
        <taxon>Alphaproteobacteria</taxon>
        <taxon>Hyphomicrobiales</taxon>
        <taxon>Methylobacteriaceae</taxon>
        <taxon>Microvirga</taxon>
    </lineage>
</organism>
<protein>
    <submittedName>
        <fullName evidence="2">Uncharacterized protein</fullName>
    </submittedName>
</protein>
<accession>A0A1B2EKI1</accession>
<reference evidence="2" key="1">
    <citation type="submission" date="2016-07" db="EMBL/GenBank/DDBJ databases">
        <title>Microvirga ossetica sp. nov. a new species of rhizobia isolated from root nodules of the legume species Vicia alpestris Steven originated from North Ossetia region in the Caucasus.</title>
        <authorList>
            <person name="Safronova V.I."/>
            <person name="Kuznetsova I.G."/>
            <person name="Sazanova A.L."/>
            <person name="Belimov A."/>
            <person name="Andronov E."/>
            <person name="Osledkin Y.S."/>
            <person name="Onishchuk O.P."/>
            <person name="Kurchak O.N."/>
            <person name="Shaposhnikov A.I."/>
            <person name="Willems A."/>
            <person name="Tikhonovich I.A."/>
        </authorList>
    </citation>
    <scope>NUCLEOTIDE SEQUENCE [LARGE SCALE GENOMIC DNA]</scope>
    <source>
        <strain evidence="2">V5/3M</strain>
    </source>
</reference>
<evidence type="ECO:0000313" key="2">
    <source>
        <dbReference type="EMBL" id="ANY80449.1"/>
    </source>
</evidence>
<name>A0A1B2EKI1_9HYPH</name>
<dbReference type="AlphaFoldDB" id="A0A1B2EKI1"/>
<sequence>MGPGAQAALEDVERTREKHKEQATTMAVLSFFDPIGITALAKPAMEAEQRKEIDEKYQRVEEELRKTIAEVEAAKASNPRKGKAAAKPKKQESSMKPAEEAQAE</sequence>
<feature type="region of interest" description="Disordered" evidence="1">
    <location>
        <begin position="71"/>
        <end position="104"/>
    </location>
</feature>
<feature type="compositionally biased region" description="Basic and acidic residues" evidence="1">
    <location>
        <begin position="89"/>
        <end position="104"/>
    </location>
</feature>
<dbReference type="EMBL" id="CP016616">
    <property type="protein sequence ID" value="ANY80449.1"/>
    <property type="molecule type" value="Genomic_DNA"/>
</dbReference>
<evidence type="ECO:0000256" key="1">
    <source>
        <dbReference type="SAM" id="MobiDB-lite"/>
    </source>
</evidence>
<dbReference type="KEGG" id="moc:BB934_21235"/>